<accession>A0ACA9SGV6</accession>
<name>A0ACA9SGV6_9GLOM</name>
<dbReference type="Proteomes" id="UP000789920">
    <property type="component" value="Unassembled WGS sequence"/>
</dbReference>
<comment type="caution">
    <text evidence="1">The sequence shown here is derived from an EMBL/GenBank/DDBJ whole genome shotgun (WGS) entry which is preliminary data.</text>
</comment>
<protein>
    <submittedName>
        <fullName evidence="1">32475_t:CDS:1</fullName>
    </submittedName>
</protein>
<evidence type="ECO:0000313" key="2">
    <source>
        <dbReference type="Proteomes" id="UP000789920"/>
    </source>
</evidence>
<sequence length="54" mass="6281">EELDSSEPIAAKFGGEHNGSKIWWRTQWRQNLAQKLVAKNLMKANFEELQLILI</sequence>
<proteinExistence type="predicted"/>
<dbReference type="EMBL" id="CAJVQC010123722">
    <property type="protein sequence ID" value="CAG8839477.1"/>
    <property type="molecule type" value="Genomic_DNA"/>
</dbReference>
<keyword evidence="2" id="KW-1185">Reference proteome</keyword>
<reference evidence="1" key="1">
    <citation type="submission" date="2021-06" db="EMBL/GenBank/DDBJ databases">
        <authorList>
            <person name="Kallberg Y."/>
            <person name="Tangrot J."/>
            <person name="Rosling A."/>
        </authorList>
    </citation>
    <scope>NUCLEOTIDE SEQUENCE</scope>
    <source>
        <strain evidence="1">MA461A</strain>
    </source>
</reference>
<evidence type="ECO:0000313" key="1">
    <source>
        <dbReference type="EMBL" id="CAG8839477.1"/>
    </source>
</evidence>
<gene>
    <name evidence="1" type="ORF">RPERSI_LOCUS31065</name>
</gene>
<feature type="non-terminal residue" evidence="1">
    <location>
        <position position="54"/>
    </location>
</feature>
<organism evidence="1 2">
    <name type="scientific">Racocetra persica</name>
    <dbReference type="NCBI Taxonomy" id="160502"/>
    <lineage>
        <taxon>Eukaryota</taxon>
        <taxon>Fungi</taxon>
        <taxon>Fungi incertae sedis</taxon>
        <taxon>Mucoromycota</taxon>
        <taxon>Glomeromycotina</taxon>
        <taxon>Glomeromycetes</taxon>
        <taxon>Diversisporales</taxon>
        <taxon>Gigasporaceae</taxon>
        <taxon>Racocetra</taxon>
    </lineage>
</organism>
<feature type="non-terminal residue" evidence="1">
    <location>
        <position position="1"/>
    </location>
</feature>